<dbReference type="RefSeq" id="WP_011995614.1">
    <property type="nucleotide sequence ID" value="NC_009719.1"/>
</dbReference>
<evidence type="ECO:0000313" key="6">
    <source>
        <dbReference type="Proteomes" id="UP000006377"/>
    </source>
</evidence>
<dbReference type="InterPro" id="IPR036249">
    <property type="entry name" value="Thioredoxin-like_sf"/>
</dbReference>
<feature type="domain" description="Thioredoxin" evidence="4">
    <location>
        <begin position="36"/>
        <end position="222"/>
    </location>
</feature>
<evidence type="ECO:0000256" key="2">
    <source>
        <dbReference type="ARBA" id="ARBA00005791"/>
    </source>
</evidence>
<evidence type="ECO:0000313" key="5">
    <source>
        <dbReference type="EMBL" id="ABS62323.1"/>
    </source>
</evidence>
<gene>
    <name evidence="5" type="ordered locus">Plav_0700</name>
</gene>
<evidence type="ECO:0000256" key="3">
    <source>
        <dbReference type="SAM" id="Phobius"/>
    </source>
</evidence>
<name>A7HQZ0_PARL1</name>
<keyword evidence="3" id="KW-0472">Membrane</keyword>
<keyword evidence="3" id="KW-1133">Transmembrane helix</keyword>
<dbReference type="InterPro" id="IPR012336">
    <property type="entry name" value="Thioredoxin-like_fold"/>
</dbReference>
<comment type="similarity">
    <text evidence="2">Belongs to the thioredoxin family. DsbA subfamily.</text>
</comment>
<dbReference type="InterPro" id="IPR013766">
    <property type="entry name" value="Thioredoxin_domain"/>
</dbReference>
<dbReference type="STRING" id="402881.Plav_0700"/>
<dbReference type="HOGENOM" id="CLU_000288_47_5_5"/>
<organism evidence="5 6">
    <name type="scientific">Parvibaculum lavamentivorans (strain DS-1 / DSM 13023 / NCIMB 13966)</name>
    <dbReference type="NCBI Taxonomy" id="402881"/>
    <lineage>
        <taxon>Bacteria</taxon>
        <taxon>Pseudomonadati</taxon>
        <taxon>Pseudomonadota</taxon>
        <taxon>Alphaproteobacteria</taxon>
        <taxon>Hyphomicrobiales</taxon>
        <taxon>Parvibaculaceae</taxon>
        <taxon>Parvibaculum</taxon>
    </lineage>
</organism>
<accession>A7HQZ0</accession>
<keyword evidence="6" id="KW-1185">Reference proteome</keyword>
<keyword evidence="3" id="KW-0812">Transmembrane</keyword>
<protein>
    <submittedName>
        <fullName evidence="5">DSBA oxidoreductase</fullName>
    </submittedName>
</protein>
<dbReference type="Gene3D" id="3.40.30.10">
    <property type="entry name" value="Glutaredoxin"/>
    <property type="match status" value="1"/>
</dbReference>
<sequence length="243" mass="26273">MNQNRAIIIGFAAVVLIALAYGAYLFFGSSNGATPGRAGGSAFEQELLVAGPLGDMTLGDPDAPVTVIDYASLTCSHCAAFEINTLPQLKEKYIETGKVHYILRDFPFDPVATAGFMLAHCAGPERYFGFVGVLFRQQAQWAFTQTPMEDLKALARQGGISEERFDACMKDEKVFNHVKEVATRGAKTFGVRSTPTFFINGEKIEGALPWREFEPLIEKALAGQRISDVPADGASTPAAPAEE</sequence>
<dbReference type="KEGG" id="pla:Plav_0700"/>
<evidence type="ECO:0000259" key="4">
    <source>
        <dbReference type="PROSITE" id="PS51352"/>
    </source>
</evidence>
<dbReference type="AlphaFoldDB" id="A7HQZ0"/>
<comment type="function">
    <text evidence="1">May be required for disulfide bond formation in some proteins.</text>
</comment>
<dbReference type="PROSITE" id="PS51352">
    <property type="entry name" value="THIOREDOXIN_2"/>
    <property type="match status" value="1"/>
</dbReference>
<proteinExistence type="inferred from homology"/>
<feature type="transmembrane region" description="Helical" evidence="3">
    <location>
        <begin position="6"/>
        <end position="27"/>
    </location>
</feature>
<dbReference type="eggNOG" id="COG1651">
    <property type="taxonomic scope" value="Bacteria"/>
</dbReference>
<dbReference type="SUPFAM" id="SSF52833">
    <property type="entry name" value="Thioredoxin-like"/>
    <property type="match status" value="1"/>
</dbReference>
<evidence type="ECO:0000256" key="1">
    <source>
        <dbReference type="ARBA" id="ARBA00003565"/>
    </source>
</evidence>
<dbReference type="Proteomes" id="UP000006377">
    <property type="component" value="Chromosome"/>
</dbReference>
<reference evidence="5 6" key="1">
    <citation type="journal article" date="2011" name="Stand. Genomic Sci.">
        <title>Complete genome sequence of Parvibaculum lavamentivorans type strain (DS-1(T)).</title>
        <authorList>
            <person name="Schleheck D."/>
            <person name="Weiss M."/>
            <person name="Pitluck S."/>
            <person name="Bruce D."/>
            <person name="Land M.L."/>
            <person name="Han S."/>
            <person name="Saunders E."/>
            <person name="Tapia R."/>
            <person name="Detter C."/>
            <person name="Brettin T."/>
            <person name="Han J."/>
            <person name="Woyke T."/>
            <person name="Goodwin L."/>
            <person name="Pennacchio L."/>
            <person name="Nolan M."/>
            <person name="Cook A.M."/>
            <person name="Kjelleberg S."/>
            <person name="Thomas T."/>
        </authorList>
    </citation>
    <scope>NUCLEOTIDE SEQUENCE [LARGE SCALE GENOMIC DNA]</scope>
    <source>
        <strain evidence="6">DS-1 / DSM 13023 / NCIMB 13966</strain>
    </source>
</reference>
<dbReference type="PANTHER" id="PTHR13887">
    <property type="entry name" value="GLUTATHIONE S-TRANSFERASE KAPPA"/>
    <property type="match status" value="1"/>
</dbReference>
<dbReference type="PANTHER" id="PTHR13887:SF56">
    <property type="entry name" value="THIOREDOXIN-LIKE REDUCTASE RV2466C"/>
    <property type="match status" value="1"/>
</dbReference>
<dbReference type="EMBL" id="CP000774">
    <property type="protein sequence ID" value="ABS62323.1"/>
    <property type="molecule type" value="Genomic_DNA"/>
</dbReference>
<dbReference type="Pfam" id="PF13462">
    <property type="entry name" value="Thioredoxin_4"/>
    <property type="match status" value="1"/>
</dbReference>